<proteinExistence type="predicted"/>
<gene>
    <name evidence="2" type="ORF">EPT53_00210</name>
</gene>
<dbReference type="PANTHER" id="PTHR31793">
    <property type="entry name" value="4-HYDROXYBENZOYL-COA THIOESTERASE FAMILY MEMBER"/>
    <property type="match status" value="1"/>
</dbReference>
<accession>A0A4Q2L0N1</accession>
<comment type="caution">
    <text evidence="2">The sequence shown here is derived from an EMBL/GenBank/DDBJ whole genome shotgun (WGS) entry which is preliminary data.</text>
</comment>
<keyword evidence="1" id="KW-0378">Hydrolase</keyword>
<dbReference type="AlphaFoldDB" id="A0A4Q2L0N1"/>
<dbReference type="GO" id="GO:0047617">
    <property type="term" value="F:fatty acyl-CoA hydrolase activity"/>
    <property type="evidence" value="ECO:0007669"/>
    <property type="project" value="TreeGrafter"/>
</dbReference>
<dbReference type="InterPro" id="IPR029069">
    <property type="entry name" value="HotDog_dom_sf"/>
</dbReference>
<protein>
    <submittedName>
        <fullName evidence="2">Acyl-CoA thioesterase</fullName>
    </submittedName>
</protein>
<reference evidence="2 3" key="1">
    <citation type="submission" date="2019-01" db="EMBL/GenBank/DDBJ databases">
        <title>Fusobacterium necrophorum Isolated From the Uterus of Dairy Cows.</title>
        <authorList>
            <person name="Francis A.M."/>
        </authorList>
    </citation>
    <scope>NUCLEOTIDE SEQUENCE [LARGE SCALE GENOMIC DNA]</scope>
    <source>
        <strain evidence="2 3">KG35</strain>
    </source>
</reference>
<dbReference type="RefSeq" id="WP_043577138.1">
    <property type="nucleotide sequence ID" value="NZ_CP197399.1"/>
</dbReference>
<evidence type="ECO:0000313" key="2">
    <source>
        <dbReference type="EMBL" id="RXZ71568.1"/>
    </source>
</evidence>
<name>A0A4Q2L0N1_9FUSO</name>
<dbReference type="SUPFAM" id="SSF54637">
    <property type="entry name" value="Thioesterase/thiol ester dehydrase-isomerase"/>
    <property type="match status" value="1"/>
</dbReference>
<dbReference type="Gene3D" id="3.10.129.10">
    <property type="entry name" value="Hotdog Thioesterase"/>
    <property type="match status" value="1"/>
</dbReference>
<dbReference type="Proteomes" id="UP000289216">
    <property type="component" value="Unassembled WGS sequence"/>
</dbReference>
<evidence type="ECO:0000313" key="3">
    <source>
        <dbReference type="Proteomes" id="UP000289216"/>
    </source>
</evidence>
<dbReference type="InterPro" id="IPR050563">
    <property type="entry name" value="4-hydroxybenzoyl-CoA_TE"/>
</dbReference>
<dbReference type="CDD" id="cd00586">
    <property type="entry name" value="4HBT"/>
    <property type="match status" value="1"/>
</dbReference>
<dbReference type="PANTHER" id="PTHR31793:SF37">
    <property type="entry name" value="ACYL-COA THIOESTER HYDROLASE YBGC"/>
    <property type="match status" value="1"/>
</dbReference>
<sequence length="133" mass="15516">MFQVIYKIQKEDMNVGNHVGNEKSLVFFEKVRKQWLESHGYTELCLGEGVGLIQKSASVEYKKQLFLEDTITIGISKIEVEKLFFTFFYQICNETGELCMEGSTKMLAYDYQSQKVKKIPKDFLNTIKEYNRG</sequence>
<dbReference type="Pfam" id="PF13279">
    <property type="entry name" value="4HBT_2"/>
    <property type="match status" value="1"/>
</dbReference>
<dbReference type="EMBL" id="SBAP01000001">
    <property type="protein sequence ID" value="RXZ71568.1"/>
    <property type="molecule type" value="Genomic_DNA"/>
</dbReference>
<evidence type="ECO:0000256" key="1">
    <source>
        <dbReference type="ARBA" id="ARBA00022801"/>
    </source>
</evidence>
<organism evidence="2 3">
    <name type="scientific">Fusobacterium necrophorum</name>
    <dbReference type="NCBI Taxonomy" id="859"/>
    <lineage>
        <taxon>Bacteria</taxon>
        <taxon>Fusobacteriati</taxon>
        <taxon>Fusobacteriota</taxon>
        <taxon>Fusobacteriia</taxon>
        <taxon>Fusobacteriales</taxon>
        <taxon>Fusobacteriaceae</taxon>
        <taxon>Fusobacterium</taxon>
    </lineage>
</organism>